<feature type="transmembrane region" description="Helical" evidence="9">
    <location>
        <begin position="164"/>
        <end position="188"/>
    </location>
</feature>
<evidence type="ECO:0000313" key="11">
    <source>
        <dbReference type="EMBL" id="VDO04017.1"/>
    </source>
</evidence>
<dbReference type="SUPFAM" id="SSF51905">
    <property type="entry name" value="FAD/NAD(P)-binding domain"/>
    <property type="match status" value="1"/>
</dbReference>
<accession>A0A0R3TLM6</accession>
<keyword evidence="5 9" id="KW-0812">Transmembrane</keyword>
<dbReference type="InterPro" id="IPR036188">
    <property type="entry name" value="FAD/NAD-bd_sf"/>
</dbReference>
<protein>
    <submittedName>
        <fullName evidence="13">Pyr_redox_2 domain-containing protein</fullName>
    </submittedName>
</protein>
<reference evidence="13" key="1">
    <citation type="submission" date="2016-04" db="UniProtKB">
        <authorList>
            <consortium name="WormBaseParasite"/>
        </authorList>
    </citation>
    <scope>IDENTIFICATION</scope>
</reference>
<comment type="cofactor">
    <cofactor evidence="1">
        <name>FAD</name>
        <dbReference type="ChEBI" id="CHEBI:57692"/>
    </cofactor>
</comment>
<dbReference type="EMBL" id="UZAE01012209">
    <property type="protein sequence ID" value="VDO04017.1"/>
    <property type="molecule type" value="Genomic_DNA"/>
</dbReference>
<feature type="transmembrane region" description="Helical" evidence="9">
    <location>
        <begin position="135"/>
        <end position="158"/>
    </location>
</feature>
<dbReference type="Proteomes" id="UP000278807">
    <property type="component" value="Unassembled WGS sequence"/>
</dbReference>
<dbReference type="WBParaSite" id="HNAJ_0000816001-mRNA-1">
    <property type="protein sequence ID" value="HNAJ_0000816001-mRNA-1"/>
    <property type="gene ID" value="HNAJ_0000816001"/>
</dbReference>
<evidence type="ECO:0000256" key="4">
    <source>
        <dbReference type="ARBA" id="ARBA00022630"/>
    </source>
</evidence>
<evidence type="ECO:0000256" key="5">
    <source>
        <dbReference type="ARBA" id="ARBA00022692"/>
    </source>
</evidence>
<reference evidence="11 12" key="2">
    <citation type="submission" date="2018-11" db="EMBL/GenBank/DDBJ databases">
        <authorList>
            <consortium name="Pathogen Informatics"/>
        </authorList>
    </citation>
    <scope>NUCLEOTIDE SEQUENCE [LARGE SCALE GENOMIC DNA]</scope>
</reference>
<dbReference type="GO" id="GO:0016020">
    <property type="term" value="C:membrane"/>
    <property type="evidence" value="ECO:0007669"/>
    <property type="project" value="UniProtKB-SubCell"/>
</dbReference>
<dbReference type="PANTHER" id="PTHR43429:SF2">
    <property type="entry name" value="PYRIDINE NUCLEOTIDE-DISULFIDE OXIDOREDUCTASE DOMAIN-CONTAINING PROTEIN 1"/>
    <property type="match status" value="1"/>
</dbReference>
<evidence type="ECO:0000256" key="3">
    <source>
        <dbReference type="ARBA" id="ARBA00008062"/>
    </source>
</evidence>
<comment type="subcellular location">
    <subcellularLocation>
        <location evidence="2">Membrane</location>
        <topology evidence="2">Multi-pass membrane protein</topology>
    </subcellularLocation>
</comment>
<keyword evidence="7 9" id="KW-1133">Transmembrane helix</keyword>
<keyword evidence="4" id="KW-0285">Flavoprotein</keyword>
<dbReference type="InterPro" id="IPR038350">
    <property type="entry name" value="Orai_sf"/>
</dbReference>
<evidence type="ECO:0000313" key="12">
    <source>
        <dbReference type="Proteomes" id="UP000278807"/>
    </source>
</evidence>
<dbReference type="Pfam" id="PF07992">
    <property type="entry name" value="Pyr_redox_2"/>
    <property type="match status" value="1"/>
</dbReference>
<dbReference type="Gene3D" id="3.50.50.60">
    <property type="entry name" value="FAD/NAD(P)-binding domain"/>
    <property type="match status" value="4"/>
</dbReference>
<evidence type="ECO:0000313" key="13">
    <source>
        <dbReference type="WBParaSite" id="HNAJ_0000816001-mRNA-1"/>
    </source>
</evidence>
<dbReference type="Gene3D" id="1.20.140.140">
    <property type="entry name" value="Calcium release-activated calcium channel protein Orai"/>
    <property type="match status" value="1"/>
</dbReference>
<dbReference type="Pfam" id="PF07856">
    <property type="entry name" value="Orai-1"/>
    <property type="match status" value="1"/>
</dbReference>
<proteinExistence type="inferred from homology"/>
<feature type="domain" description="FAD/NAD(P)-binding" evidence="10">
    <location>
        <begin position="259"/>
        <end position="441"/>
    </location>
</feature>
<evidence type="ECO:0000259" key="10">
    <source>
        <dbReference type="Pfam" id="PF07992"/>
    </source>
</evidence>
<name>A0A0R3TLM6_RODNA</name>
<evidence type="ECO:0000256" key="2">
    <source>
        <dbReference type="ARBA" id="ARBA00004141"/>
    </source>
</evidence>
<evidence type="ECO:0000256" key="7">
    <source>
        <dbReference type="ARBA" id="ARBA00022989"/>
    </source>
</evidence>
<dbReference type="InterPro" id="IPR050260">
    <property type="entry name" value="FAD-bd_OxRdtase"/>
</dbReference>
<dbReference type="InterPro" id="IPR012446">
    <property type="entry name" value="CRAC_channel"/>
</dbReference>
<evidence type="ECO:0000256" key="9">
    <source>
        <dbReference type="SAM" id="Phobius"/>
    </source>
</evidence>
<comment type="similarity">
    <text evidence="3">Belongs to the Orai family.</text>
</comment>
<feature type="transmembrane region" description="Helical" evidence="9">
    <location>
        <begin position="77"/>
        <end position="98"/>
    </location>
</feature>
<keyword evidence="8 9" id="KW-0472">Membrane</keyword>
<dbReference type="STRING" id="102285.A0A0R3TLM6"/>
<keyword evidence="6" id="KW-0274">FAD</keyword>
<evidence type="ECO:0000256" key="8">
    <source>
        <dbReference type="ARBA" id="ARBA00023136"/>
    </source>
</evidence>
<dbReference type="AlphaFoldDB" id="A0A0R3TLM6"/>
<organism evidence="13">
    <name type="scientific">Rodentolepis nana</name>
    <name type="common">Dwarf tapeworm</name>
    <name type="synonym">Hymenolepis nana</name>
    <dbReference type="NCBI Taxonomy" id="102285"/>
    <lineage>
        <taxon>Eukaryota</taxon>
        <taxon>Metazoa</taxon>
        <taxon>Spiralia</taxon>
        <taxon>Lophotrochozoa</taxon>
        <taxon>Platyhelminthes</taxon>
        <taxon>Cestoda</taxon>
        <taxon>Eucestoda</taxon>
        <taxon>Cyclophyllidea</taxon>
        <taxon>Hymenolepididae</taxon>
        <taxon>Rodentolepis</taxon>
    </lineage>
</organism>
<gene>
    <name evidence="11" type="ORF">HNAJ_LOCUS8156</name>
</gene>
<dbReference type="InterPro" id="IPR023753">
    <property type="entry name" value="FAD/NAD-binding_dom"/>
</dbReference>
<dbReference type="PANTHER" id="PTHR43429">
    <property type="entry name" value="PYRIDINE NUCLEOTIDE-DISULFIDE OXIDOREDUCTASE DOMAIN-CONTAINING"/>
    <property type="match status" value="1"/>
</dbReference>
<sequence>MAARISEGDANFQWTEHLPLAVHQRSSNRTALRRLHLSRAKLKASSRASALLSGFAMVAMIELTIEQDEVNPIPEALLIAFTAFASLLIVVHITALLISTCILPQLECYISICESSDGSIDTPYEKVRWYVEMSWVFSTALGMLLFLVVVVLACWVKFWNISKWSAGVCFLIVGPVVVVFVLFAIFFYRTLISFKYHNASKMVDSLDRWMSELEKGQCASPVYQSPPVVHHASSLQPSLGTSHRSQQEVTFLSETDFFEFVVVGGGIAGVVCAETLCELIGPTAYDIPRRDPSIHSENSKWRVCLISSSGTLKTAVNVQRVTRLLESFDVAERSTSEWSSVYPNSLLSVIVDKVTRVDCEQRLVYLAERPMNPLKYGRICLAIGGVPRSIVPHHPLVLTLRDTESVAQFRTRLAGARRVVLVGNGGIATEVAYEIEGCQVIWAVKHETISVPFLDPVAAQFLLRCGLEKRRQRNKQGTNNNTSGEEGGPSALIRTLRYTLAQRDAHTGCSAYELLPVTNDEEHMGSALGPDWTQGQRFTGIIETDTLNRPLKVVYNCQVDKILSSSEFYESKLAAVEDDEEGPLLPSPTPTDWPIYVLLTNGECYGADFIISATGVEANLTSSGYPQPSAPCSVFLKSSNSIKTAPPSEGGGLVVNEMMQSISIPELYAAGDCAYAGWEPKAPHWFQMRLWSQARQTAFQAAKSMFYHTVGDEVPLDFSFELFTHVTNFFGFKVSITFSPKNSQALITRKA</sequence>
<evidence type="ECO:0000256" key="1">
    <source>
        <dbReference type="ARBA" id="ARBA00001974"/>
    </source>
</evidence>
<evidence type="ECO:0000256" key="6">
    <source>
        <dbReference type="ARBA" id="ARBA00022827"/>
    </source>
</evidence>
<dbReference type="GO" id="GO:0016491">
    <property type="term" value="F:oxidoreductase activity"/>
    <property type="evidence" value="ECO:0007669"/>
    <property type="project" value="InterPro"/>
</dbReference>
<dbReference type="OrthoDB" id="202203at2759"/>
<keyword evidence="12" id="KW-1185">Reference proteome</keyword>